<dbReference type="InterPro" id="IPR036915">
    <property type="entry name" value="Cyclin-like_sf"/>
</dbReference>
<feature type="domain" description="Cyclin-like" evidence="6">
    <location>
        <begin position="304"/>
        <end position="385"/>
    </location>
</feature>
<accession>A0A9W8DVA2</accession>
<sequence>MFNRANQTRVRAALPRKASSTTVYTDENAAPADTKTTKLPRRGAAGAKAVGVLQPKVAGNPVATRKRAALTDISNATGVEPPTKQLKTRTAEVANPLPRAAPRSRSDSVESSATVAAETAPAAKRKRPEDSQTAESDLEIATTDKRAKVPDWDDLDAEDVDDPLMVTEYVEDIFDYMLHLEVRALPNPCYMDQQRELSWKMRGILVDWLIDVHGKFRLLGETLFLTVNLIDRFLSLRTVSLVKLQLVGITSMFCAAKYEEIMPPSVHNFVYMTDNGYTEEEVLEAERYLLKVLNFDLSYPNPLNFLRRVSKADGYDLQTRTIAKYLMDISLVDHRLLACPPSMLAAAGTYLARQMLNRGGWDANLRHYSGYTETEILPCVQLMVEYLAQPIQHENLFKKYTNKRLCKASILARDWVQAQYPQLVPSGARDAVVIAPSLNPPATDLVEDVAL</sequence>
<dbReference type="CDD" id="cd20512">
    <property type="entry name" value="CYCLIN_CLBs_yeast_rpt2"/>
    <property type="match status" value="1"/>
</dbReference>
<dbReference type="SMART" id="SM01332">
    <property type="entry name" value="Cyclin_C"/>
    <property type="match status" value="1"/>
</dbReference>
<name>A0A9W8DVA2_9FUNG</name>
<dbReference type="PIRSF" id="PIRSF001771">
    <property type="entry name" value="Cyclin_A_B_D_E"/>
    <property type="match status" value="1"/>
</dbReference>
<dbReference type="AlphaFoldDB" id="A0A9W8DVA2"/>
<protein>
    <submittedName>
        <fullName evidence="8">G2/mitotic-specific cyclin</fullName>
    </submittedName>
</protein>
<dbReference type="GO" id="GO:0016538">
    <property type="term" value="F:cyclin-dependent protein serine/threonine kinase regulator activity"/>
    <property type="evidence" value="ECO:0007669"/>
    <property type="project" value="InterPro"/>
</dbReference>
<dbReference type="Proteomes" id="UP001150569">
    <property type="component" value="Unassembled WGS sequence"/>
</dbReference>
<dbReference type="InterPro" id="IPR013763">
    <property type="entry name" value="Cyclin-like_dom"/>
</dbReference>
<dbReference type="InterPro" id="IPR048258">
    <property type="entry name" value="Cyclins_cyclin-box"/>
</dbReference>
<dbReference type="FunFam" id="1.10.472.10:FF:000001">
    <property type="entry name" value="G2/mitotic-specific cyclin"/>
    <property type="match status" value="1"/>
</dbReference>
<evidence type="ECO:0000256" key="4">
    <source>
        <dbReference type="RuleBase" id="RU000383"/>
    </source>
</evidence>
<evidence type="ECO:0000313" key="9">
    <source>
        <dbReference type="Proteomes" id="UP001150569"/>
    </source>
</evidence>
<feature type="region of interest" description="Disordered" evidence="5">
    <location>
        <begin position="1"/>
        <end position="37"/>
    </location>
</feature>
<reference evidence="8" key="1">
    <citation type="submission" date="2022-07" db="EMBL/GenBank/DDBJ databases">
        <title>Phylogenomic reconstructions and comparative analyses of Kickxellomycotina fungi.</title>
        <authorList>
            <person name="Reynolds N.K."/>
            <person name="Stajich J.E."/>
            <person name="Barry K."/>
            <person name="Grigoriev I.V."/>
            <person name="Crous P."/>
            <person name="Smith M.E."/>
        </authorList>
    </citation>
    <scope>NUCLEOTIDE SEQUENCE</scope>
    <source>
        <strain evidence="8">RSA 861</strain>
    </source>
</reference>
<dbReference type="Pfam" id="PF00134">
    <property type="entry name" value="Cyclin_N"/>
    <property type="match status" value="1"/>
</dbReference>
<dbReference type="OrthoDB" id="5590282at2759"/>
<dbReference type="InterPro" id="IPR039361">
    <property type="entry name" value="Cyclin"/>
</dbReference>
<comment type="similarity">
    <text evidence="4">Belongs to the cyclin family.</text>
</comment>
<dbReference type="InterPro" id="IPR006671">
    <property type="entry name" value="Cyclin_N"/>
</dbReference>
<dbReference type="Gene3D" id="1.10.472.10">
    <property type="entry name" value="Cyclin-like"/>
    <property type="match status" value="2"/>
</dbReference>
<evidence type="ECO:0000313" key="8">
    <source>
        <dbReference type="EMBL" id="KAJ1927474.1"/>
    </source>
</evidence>
<evidence type="ECO:0000256" key="2">
    <source>
        <dbReference type="ARBA" id="ARBA00023127"/>
    </source>
</evidence>
<dbReference type="GO" id="GO:0051301">
    <property type="term" value="P:cell division"/>
    <property type="evidence" value="ECO:0007669"/>
    <property type="project" value="UniProtKB-KW"/>
</dbReference>
<evidence type="ECO:0000259" key="7">
    <source>
        <dbReference type="SMART" id="SM01332"/>
    </source>
</evidence>
<evidence type="ECO:0000256" key="5">
    <source>
        <dbReference type="SAM" id="MobiDB-lite"/>
    </source>
</evidence>
<gene>
    <name evidence="8" type="primary">CLB2_1</name>
    <name evidence="8" type="ORF">IWQ60_002897</name>
</gene>
<dbReference type="Pfam" id="PF02984">
    <property type="entry name" value="Cyclin_C"/>
    <property type="match status" value="1"/>
</dbReference>
<dbReference type="PROSITE" id="PS00292">
    <property type="entry name" value="CYCLINS"/>
    <property type="match status" value="1"/>
</dbReference>
<comment type="caution">
    <text evidence="8">The sequence shown here is derived from an EMBL/GenBank/DDBJ whole genome shotgun (WGS) entry which is preliminary data.</text>
</comment>
<keyword evidence="9" id="KW-1185">Reference proteome</keyword>
<dbReference type="InterPro" id="IPR046965">
    <property type="entry name" value="Cyclin_A/B-like"/>
</dbReference>
<feature type="domain" description="Cyclin-like" evidence="6">
    <location>
        <begin position="207"/>
        <end position="291"/>
    </location>
</feature>
<keyword evidence="2 4" id="KW-0195">Cyclin</keyword>
<feature type="compositionally biased region" description="Low complexity" evidence="5">
    <location>
        <begin position="109"/>
        <end position="122"/>
    </location>
</feature>
<feature type="domain" description="Cyclin C-terminal" evidence="7">
    <location>
        <begin position="300"/>
        <end position="414"/>
    </location>
</feature>
<evidence type="ECO:0000256" key="1">
    <source>
        <dbReference type="ARBA" id="ARBA00022618"/>
    </source>
</evidence>
<dbReference type="EMBL" id="JANBPT010000116">
    <property type="protein sequence ID" value="KAJ1927474.1"/>
    <property type="molecule type" value="Genomic_DNA"/>
</dbReference>
<evidence type="ECO:0000259" key="6">
    <source>
        <dbReference type="SMART" id="SM00385"/>
    </source>
</evidence>
<feature type="region of interest" description="Disordered" evidence="5">
    <location>
        <begin position="73"/>
        <end position="142"/>
    </location>
</feature>
<organism evidence="8 9">
    <name type="scientific">Tieghemiomyces parasiticus</name>
    <dbReference type="NCBI Taxonomy" id="78921"/>
    <lineage>
        <taxon>Eukaryota</taxon>
        <taxon>Fungi</taxon>
        <taxon>Fungi incertae sedis</taxon>
        <taxon>Zoopagomycota</taxon>
        <taxon>Kickxellomycotina</taxon>
        <taxon>Dimargaritomycetes</taxon>
        <taxon>Dimargaritales</taxon>
        <taxon>Dimargaritaceae</taxon>
        <taxon>Tieghemiomyces</taxon>
    </lineage>
</organism>
<proteinExistence type="inferred from homology"/>
<dbReference type="GO" id="GO:0044772">
    <property type="term" value="P:mitotic cell cycle phase transition"/>
    <property type="evidence" value="ECO:0007669"/>
    <property type="project" value="InterPro"/>
</dbReference>
<dbReference type="SMART" id="SM00385">
    <property type="entry name" value="CYCLIN"/>
    <property type="match status" value="2"/>
</dbReference>
<keyword evidence="3" id="KW-0131">Cell cycle</keyword>
<keyword evidence="1" id="KW-0132">Cell division</keyword>
<dbReference type="InterPro" id="IPR004367">
    <property type="entry name" value="Cyclin_C-dom"/>
</dbReference>
<dbReference type="PANTHER" id="PTHR10177">
    <property type="entry name" value="CYCLINS"/>
    <property type="match status" value="1"/>
</dbReference>
<evidence type="ECO:0000256" key="3">
    <source>
        <dbReference type="ARBA" id="ARBA00023306"/>
    </source>
</evidence>
<dbReference type="SUPFAM" id="SSF47954">
    <property type="entry name" value="Cyclin-like"/>
    <property type="match status" value="2"/>
</dbReference>
<dbReference type="CDD" id="cd20568">
    <property type="entry name" value="CYCLIN_CLBs_yeast_rpt1"/>
    <property type="match status" value="1"/>
</dbReference>